<dbReference type="GO" id="GO:0009306">
    <property type="term" value="P:protein secretion"/>
    <property type="evidence" value="ECO:0007669"/>
    <property type="project" value="InterPro"/>
</dbReference>
<dbReference type="InterPro" id="IPR001901">
    <property type="entry name" value="Translocase_SecE/Sec61-g"/>
</dbReference>
<dbReference type="PANTHER" id="PTHR33910:SF1">
    <property type="entry name" value="PROTEIN TRANSLOCASE SUBUNIT SECE"/>
    <property type="match status" value="1"/>
</dbReference>
<protein>
    <submittedName>
        <fullName evidence="10">Unannotated protein</fullName>
    </submittedName>
</protein>
<dbReference type="NCBIfam" id="TIGR00964">
    <property type="entry name" value="secE_bact"/>
    <property type="match status" value="1"/>
</dbReference>
<dbReference type="Gene3D" id="1.20.5.1030">
    <property type="entry name" value="Preprotein translocase secy subunit"/>
    <property type="match status" value="1"/>
</dbReference>
<dbReference type="HAMAP" id="MF_00422">
    <property type="entry name" value="SecE"/>
    <property type="match status" value="1"/>
</dbReference>
<proteinExistence type="inferred from homology"/>
<reference evidence="10" key="1">
    <citation type="submission" date="2020-05" db="EMBL/GenBank/DDBJ databases">
        <authorList>
            <person name="Chiriac C."/>
            <person name="Salcher M."/>
            <person name="Ghai R."/>
            <person name="Kavagutti S V."/>
        </authorList>
    </citation>
    <scope>NUCLEOTIDE SEQUENCE</scope>
</reference>
<dbReference type="GO" id="GO:0006605">
    <property type="term" value="P:protein targeting"/>
    <property type="evidence" value="ECO:0007669"/>
    <property type="project" value="InterPro"/>
</dbReference>
<keyword evidence="6 9" id="KW-1133">Transmembrane helix</keyword>
<keyword evidence="5" id="KW-0653">Protein transport</keyword>
<dbReference type="PROSITE" id="PS01067">
    <property type="entry name" value="SECE_SEC61G"/>
    <property type="match status" value="1"/>
</dbReference>
<accession>A0A6J6JHL3</accession>
<keyword evidence="2" id="KW-0813">Transport</keyword>
<evidence type="ECO:0000256" key="6">
    <source>
        <dbReference type="ARBA" id="ARBA00022989"/>
    </source>
</evidence>
<dbReference type="InterPro" id="IPR005807">
    <property type="entry name" value="SecE_bac"/>
</dbReference>
<evidence type="ECO:0000256" key="4">
    <source>
        <dbReference type="ARBA" id="ARBA00022692"/>
    </source>
</evidence>
<dbReference type="PANTHER" id="PTHR33910">
    <property type="entry name" value="PROTEIN TRANSLOCASE SUBUNIT SECE"/>
    <property type="match status" value="1"/>
</dbReference>
<sequence length="88" mass="9888">MAEELQPTDDLVEKAKADRAATRNIFGRVALFFRQVYAELRKVTKPTYKELVSYTGVVLAFVVLVMIILAGLDFVFLNVVTFVFTPTA</sequence>
<evidence type="ECO:0000256" key="7">
    <source>
        <dbReference type="ARBA" id="ARBA00023010"/>
    </source>
</evidence>
<dbReference type="GO" id="GO:0006886">
    <property type="term" value="P:intracellular protein transport"/>
    <property type="evidence" value="ECO:0007669"/>
    <property type="project" value="InterPro"/>
</dbReference>
<evidence type="ECO:0000313" key="10">
    <source>
        <dbReference type="EMBL" id="CAB4636336.1"/>
    </source>
</evidence>
<dbReference type="EMBL" id="CAEZVT010000060">
    <property type="protein sequence ID" value="CAB4636336.1"/>
    <property type="molecule type" value="Genomic_DNA"/>
</dbReference>
<gene>
    <name evidence="10" type="ORF">UFOPK2131_00612</name>
</gene>
<organism evidence="10">
    <name type="scientific">freshwater metagenome</name>
    <dbReference type="NCBI Taxonomy" id="449393"/>
    <lineage>
        <taxon>unclassified sequences</taxon>
        <taxon>metagenomes</taxon>
        <taxon>ecological metagenomes</taxon>
    </lineage>
</organism>
<name>A0A6J6JHL3_9ZZZZ</name>
<dbReference type="GO" id="GO:0043952">
    <property type="term" value="P:protein transport by the Sec complex"/>
    <property type="evidence" value="ECO:0007669"/>
    <property type="project" value="TreeGrafter"/>
</dbReference>
<evidence type="ECO:0000256" key="3">
    <source>
        <dbReference type="ARBA" id="ARBA00022475"/>
    </source>
</evidence>
<keyword evidence="8 9" id="KW-0472">Membrane</keyword>
<evidence type="ECO:0000256" key="9">
    <source>
        <dbReference type="SAM" id="Phobius"/>
    </source>
</evidence>
<keyword evidence="3" id="KW-1003">Cell membrane</keyword>
<dbReference type="AlphaFoldDB" id="A0A6J6JHL3"/>
<comment type="subcellular location">
    <subcellularLocation>
        <location evidence="1">Membrane</location>
    </subcellularLocation>
</comment>
<evidence type="ECO:0000256" key="2">
    <source>
        <dbReference type="ARBA" id="ARBA00022448"/>
    </source>
</evidence>
<dbReference type="Pfam" id="PF00584">
    <property type="entry name" value="SecE"/>
    <property type="match status" value="1"/>
</dbReference>
<feature type="transmembrane region" description="Helical" evidence="9">
    <location>
        <begin position="51"/>
        <end position="84"/>
    </location>
</feature>
<dbReference type="InterPro" id="IPR038379">
    <property type="entry name" value="SecE_sf"/>
</dbReference>
<evidence type="ECO:0000256" key="1">
    <source>
        <dbReference type="ARBA" id="ARBA00004370"/>
    </source>
</evidence>
<keyword evidence="4 9" id="KW-0812">Transmembrane</keyword>
<dbReference type="GO" id="GO:0008320">
    <property type="term" value="F:protein transmembrane transporter activity"/>
    <property type="evidence" value="ECO:0007669"/>
    <property type="project" value="InterPro"/>
</dbReference>
<evidence type="ECO:0000256" key="8">
    <source>
        <dbReference type="ARBA" id="ARBA00023136"/>
    </source>
</evidence>
<evidence type="ECO:0000256" key="5">
    <source>
        <dbReference type="ARBA" id="ARBA00022927"/>
    </source>
</evidence>
<dbReference type="GO" id="GO:0005886">
    <property type="term" value="C:plasma membrane"/>
    <property type="evidence" value="ECO:0007669"/>
    <property type="project" value="TreeGrafter"/>
</dbReference>
<keyword evidence="7" id="KW-0811">Translocation</keyword>